<reference evidence="1" key="1">
    <citation type="journal article" date="2014" name="Int. J. Syst. Evol. Microbiol.">
        <title>Complete genome sequence of Corynebacterium casei LMG S-19264T (=DSM 44701T), isolated from a smear-ripened cheese.</title>
        <authorList>
            <consortium name="US DOE Joint Genome Institute (JGI-PGF)"/>
            <person name="Walter F."/>
            <person name="Albersmeier A."/>
            <person name="Kalinowski J."/>
            <person name="Ruckert C."/>
        </authorList>
    </citation>
    <scope>NUCLEOTIDE SEQUENCE</scope>
    <source>
        <strain evidence="1">KCTC 23224</strain>
    </source>
</reference>
<evidence type="ECO:0000313" key="2">
    <source>
        <dbReference type="Proteomes" id="UP000642809"/>
    </source>
</evidence>
<comment type="caution">
    <text evidence="1">The sequence shown here is derived from an EMBL/GenBank/DDBJ whole genome shotgun (WGS) entry which is preliminary data.</text>
</comment>
<proteinExistence type="predicted"/>
<dbReference type="AlphaFoldDB" id="A0A8J3CYM4"/>
<dbReference type="EMBL" id="BMYF01000018">
    <property type="protein sequence ID" value="GHB45184.1"/>
    <property type="molecule type" value="Genomic_DNA"/>
</dbReference>
<name>A0A8J3CYM4_9BACT</name>
<dbReference type="Pfam" id="PF14054">
    <property type="entry name" value="DUF4249"/>
    <property type="match status" value="1"/>
</dbReference>
<protein>
    <recommendedName>
        <fullName evidence="3">DUF4249 domain-containing protein</fullName>
    </recommendedName>
</protein>
<evidence type="ECO:0000313" key="1">
    <source>
        <dbReference type="EMBL" id="GHB45184.1"/>
    </source>
</evidence>
<gene>
    <name evidence="1" type="ORF">GCM10008106_27690</name>
</gene>
<dbReference type="InterPro" id="IPR025345">
    <property type="entry name" value="DUF4249"/>
</dbReference>
<evidence type="ECO:0008006" key="3">
    <source>
        <dbReference type="Google" id="ProtNLM"/>
    </source>
</evidence>
<reference evidence="1" key="2">
    <citation type="submission" date="2020-09" db="EMBL/GenBank/DDBJ databases">
        <authorList>
            <person name="Sun Q."/>
            <person name="Kim S."/>
        </authorList>
    </citation>
    <scope>NUCLEOTIDE SEQUENCE</scope>
    <source>
        <strain evidence="1">KCTC 23224</strain>
    </source>
</reference>
<dbReference type="Proteomes" id="UP000642809">
    <property type="component" value="Unassembled WGS sequence"/>
</dbReference>
<dbReference type="PROSITE" id="PS51257">
    <property type="entry name" value="PROKAR_LIPOPROTEIN"/>
    <property type="match status" value="1"/>
</dbReference>
<sequence>MRMFQRFILVALILLVSSCIDPYRISLPEGQRLLTVDGFITTDFGPHRITLTRSDTYGSVFEGLIRPVSQATVAVRDSQGEVTFLVEMEPGIYETPRSFRAEVGRSYILQITLQDGKAYTSLPETVNPVPAIDSLSYRSVQIATDSRVENRSGVQILASFRDPADQTNFYYWRTVPGTFVVVANPELHTFPPDHPTNPRGPNPKDCCATCFLVDPSRITGFSIASDEDFNGLSNRLPVAFIEDNGLRFKRTYRAQIQQLGISAQAHRFLRLVEQQVSLTGSVFDQPPANIRGNMISLSDPDETVLGYFIAASVDTKQIYIENERLQFLQTPRIIPDDCRTVPGAVVDPPADWNPPRN</sequence>
<keyword evidence="2" id="KW-1185">Reference proteome</keyword>
<organism evidence="1 2">
    <name type="scientific">Mongoliitalea lutea</name>
    <dbReference type="NCBI Taxonomy" id="849756"/>
    <lineage>
        <taxon>Bacteria</taxon>
        <taxon>Pseudomonadati</taxon>
        <taxon>Bacteroidota</taxon>
        <taxon>Cytophagia</taxon>
        <taxon>Cytophagales</taxon>
        <taxon>Cyclobacteriaceae</taxon>
        <taxon>Mongoliitalea</taxon>
    </lineage>
</organism>
<accession>A0A8J3CYM4</accession>